<gene>
    <name evidence="1" type="ORF">HU200_054091</name>
</gene>
<accession>A0A835ARA8</accession>
<evidence type="ECO:0000313" key="1">
    <source>
        <dbReference type="EMBL" id="KAF8666002.1"/>
    </source>
</evidence>
<evidence type="ECO:0000313" key="2">
    <source>
        <dbReference type="Proteomes" id="UP000636709"/>
    </source>
</evidence>
<dbReference type="AlphaFoldDB" id="A0A835ARA8"/>
<proteinExistence type="predicted"/>
<dbReference type="Proteomes" id="UP000636709">
    <property type="component" value="Unassembled WGS sequence"/>
</dbReference>
<dbReference type="EMBL" id="JACEFO010002324">
    <property type="protein sequence ID" value="KAF8666002.1"/>
    <property type="molecule type" value="Genomic_DNA"/>
</dbReference>
<organism evidence="1 2">
    <name type="scientific">Digitaria exilis</name>
    <dbReference type="NCBI Taxonomy" id="1010633"/>
    <lineage>
        <taxon>Eukaryota</taxon>
        <taxon>Viridiplantae</taxon>
        <taxon>Streptophyta</taxon>
        <taxon>Embryophyta</taxon>
        <taxon>Tracheophyta</taxon>
        <taxon>Spermatophyta</taxon>
        <taxon>Magnoliopsida</taxon>
        <taxon>Liliopsida</taxon>
        <taxon>Poales</taxon>
        <taxon>Poaceae</taxon>
        <taxon>PACMAD clade</taxon>
        <taxon>Panicoideae</taxon>
        <taxon>Panicodae</taxon>
        <taxon>Paniceae</taxon>
        <taxon>Anthephorinae</taxon>
        <taxon>Digitaria</taxon>
    </lineage>
</organism>
<reference evidence="1" key="1">
    <citation type="submission" date="2020-07" db="EMBL/GenBank/DDBJ databases">
        <title>Genome sequence and genetic diversity analysis of an under-domesticated orphan crop, white fonio (Digitaria exilis).</title>
        <authorList>
            <person name="Bennetzen J.L."/>
            <person name="Chen S."/>
            <person name="Ma X."/>
            <person name="Wang X."/>
            <person name="Yssel A.E.J."/>
            <person name="Chaluvadi S.R."/>
            <person name="Johnson M."/>
            <person name="Gangashetty P."/>
            <person name="Hamidou F."/>
            <person name="Sanogo M.D."/>
            <person name="Zwaenepoel A."/>
            <person name="Wallace J."/>
            <person name="Van De Peer Y."/>
            <person name="Van Deynze A."/>
        </authorList>
    </citation>
    <scope>NUCLEOTIDE SEQUENCE</scope>
    <source>
        <tissue evidence="1">Leaves</tissue>
    </source>
</reference>
<sequence length="313" mass="35285">MYGSTEEREDFLRRVEEALSSAAGAVPITRLLVNDKHVPDPDNTWAQFHHPLDLVAAAISAAAARHVEELHVETDGYRTGRSLSLASLSSSRVLRLLRVGGGFFLPMLVEIHLHKCSVFLADLQTTIDAAPKLATLRIESSTISYVDMAKEENRKMRSDEEIGSSYNRLICPGITDLAFEDCRFNKDFRFQSGERSLEFDAPGLKYFSYKGAIQFCSEFLLKSSSLRTATTLSNMIEADLHLNNDYSYSYTRKVYLPSVFWQLIQNFSAAKVLRIKMDGFSMDAVSPFRTSMLFNSLEWLELDAQYKPTSEAA</sequence>
<name>A0A835ARA8_9POAL</name>
<protein>
    <submittedName>
        <fullName evidence="1">Uncharacterized protein</fullName>
    </submittedName>
</protein>
<keyword evidence="2" id="KW-1185">Reference proteome</keyword>
<comment type="caution">
    <text evidence="1">The sequence shown here is derived from an EMBL/GenBank/DDBJ whole genome shotgun (WGS) entry which is preliminary data.</text>
</comment>